<evidence type="ECO:0000313" key="5">
    <source>
        <dbReference type="Proteomes" id="UP000009183"/>
    </source>
</evidence>
<dbReference type="PaxDb" id="29760-VIT_12s0035g00930.t01"/>
<dbReference type="eggNOG" id="KOG1474">
    <property type="taxonomic scope" value="Eukaryota"/>
</dbReference>
<dbReference type="STRING" id="29760.D7TGT8"/>
<dbReference type="PROSITE" id="PS00633">
    <property type="entry name" value="BROMODOMAIN_1"/>
    <property type="match status" value="1"/>
</dbReference>
<gene>
    <name evidence="4" type="ordered locus">VIT_12s0035g00930</name>
</gene>
<dbReference type="SMART" id="SM00297">
    <property type="entry name" value="BROMO"/>
    <property type="match status" value="1"/>
</dbReference>
<dbReference type="InterPro" id="IPR001487">
    <property type="entry name" value="Bromodomain"/>
</dbReference>
<dbReference type="AlphaFoldDB" id="D7TGT8"/>
<dbReference type="InterPro" id="IPR018359">
    <property type="entry name" value="Bromodomain_CS"/>
</dbReference>
<dbReference type="OMA" id="ETFIMFW"/>
<evidence type="ECO:0000259" key="3">
    <source>
        <dbReference type="PROSITE" id="PS50014"/>
    </source>
</evidence>
<dbReference type="Pfam" id="PF00439">
    <property type="entry name" value="Bromodomain"/>
    <property type="match status" value="1"/>
</dbReference>
<sequence length="108" mass="12682">MSMEVAEPFNVPVNPIMLGITDYFDVIDKPMDFGTIRRNLENGVKYMNADDVFSDVQYIWENCYKYNKPGDPFLELVKQVKETFIMFWNAVGLYSTEPRMAPGEHFYF</sequence>
<dbReference type="HOGENOM" id="CLU_129458_2_2_1"/>
<dbReference type="InParanoid" id="D7TGT8"/>
<dbReference type="Gene3D" id="1.20.920.10">
    <property type="entry name" value="Bromodomain-like"/>
    <property type="match status" value="1"/>
</dbReference>
<keyword evidence="5" id="KW-1185">Reference proteome</keyword>
<dbReference type="PROSITE" id="PS50014">
    <property type="entry name" value="BROMODOMAIN_2"/>
    <property type="match status" value="1"/>
</dbReference>
<dbReference type="PRINTS" id="PR00503">
    <property type="entry name" value="BROMODOMAIN"/>
</dbReference>
<dbReference type="PANTHER" id="PTHR47809">
    <property type="entry name" value="DNA-BINDING BROMODOMAIN-CONTAINING PROTEIN"/>
    <property type="match status" value="1"/>
</dbReference>
<dbReference type="PANTHER" id="PTHR47809:SF2">
    <property type="entry name" value="DNA-BINDING BROMODOMAIN-CONTAINING PROTEIN"/>
    <property type="match status" value="1"/>
</dbReference>
<evidence type="ECO:0000313" key="4">
    <source>
        <dbReference type="EMBL" id="CBI29710.3"/>
    </source>
</evidence>
<proteinExistence type="predicted"/>
<dbReference type="Proteomes" id="UP000009183">
    <property type="component" value="Chromosome 12"/>
</dbReference>
<reference evidence="5" key="1">
    <citation type="journal article" date="2007" name="Nature">
        <title>The grapevine genome sequence suggests ancestral hexaploidization in major angiosperm phyla.</title>
        <authorList>
            <consortium name="The French-Italian Public Consortium for Grapevine Genome Characterization."/>
            <person name="Jaillon O."/>
            <person name="Aury J.-M."/>
            <person name="Noel B."/>
            <person name="Policriti A."/>
            <person name="Clepet C."/>
            <person name="Casagrande A."/>
            <person name="Choisne N."/>
            <person name="Aubourg S."/>
            <person name="Vitulo N."/>
            <person name="Jubin C."/>
            <person name="Vezzi A."/>
            <person name="Legeai F."/>
            <person name="Hugueney P."/>
            <person name="Dasilva C."/>
            <person name="Horner D."/>
            <person name="Mica E."/>
            <person name="Jublot D."/>
            <person name="Poulain J."/>
            <person name="Bruyere C."/>
            <person name="Billault A."/>
            <person name="Segurens B."/>
            <person name="Gouyvenoux M."/>
            <person name="Ugarte E."/>
            <person name="Cattonaro F."/>
            <person name="Anthouard V."/>
            <person name="Vico V."/>
            <person name="Del Fabbro C."/>
            <person name="Alaux M."/>
            <person name="Di Gaspero G."/>
            <person name="Dumas V."/>
            <person name="Felice N."/>
            <person name="Paillard S."/>
            <person name="Juman I."/>
            <person name="Moroldo M."/>
            <person name="Scalabrin S."/>
            <person name="Canaguier A."/>
            <person name="Le Clainche I."/>
            <person name="Malacrida G."/>
            <person name="Durand E."/>
            <person name="Pesole G."/>
            <person name="Laucou V."/>
            <person name="Chatelet P."/>
            <person name="Merdinoglu D."/>
            <person name="Delledonne M."/>
            <person name="Pezzotti M."/>
            <person name="Lecharny A."/>
            <person name="Scarpelli C."/>
            <person name="Artiguenave F."/>
            <person name="Pe M.E."/>
            <person name="Valle G."/>
            <person name="Morgante M."/>
            <person name="Caboche M."/>
            <person name="Adam-Blondon A.-F."/>
            <person name="Weissenbach J."/>
            <person name="Quetier F."/>
            <person name="Wincker P."/>
        </authorList>
    </citation>
    <scope>NUCLEOTIDE SEQUENCE [LARGE SCALE GENOMIC DNA]</scope>
    <source>
        <strain evidence="5">cv. Pinot noir / PN40024</strain>
    </source>
</reference>
<evidence type="ECO:0000256" key="1">
    <source>
        <dbReference type="ARBA" id="ARBA00023117"/>
    </source>
</evidence>
<accession>D7TGT8</accession>
<dbReference type="InterPro" id="IPR036427">
    <property type="entry name" value="Bromodomain-like_sf"/>
</dbReference>
<evidence type="ECO:0000256" key="2">
    <source>
        <dbReference type="PROSITE-ProRule" id="PRU00035"/>
    </source>
</evidence>
<keyword evidence="1 2" id="KW-0103">Bromodomain</keyword>
<name>D7TGT8_VITVI</name>
<dbReference type="SUPFAM" id="SSF47370">
    <property type="entry name" value="Bromodomain"/>
    <property type="match status" value="1"/>
</dbReference>
<dbReference type="EMBL" id="FN595990">
    <property type="protein sequence ID" value="CBI29710.3"/>
    <property type="molecule type" value="Genomic_DNA"/>
</dbReference>
<feature type="domain" description="Bromo" evidence="3">
    <location>
        <begin position="1"/>
        <end position="74"/>
    </location>
</feature>
<organism evidence="4 5">
    <name type="scientific">Vitis vinifera</name>
    <name type="common">Grape</name>
    <dbReference type="NCBI Taxonomy" id="29760"/>
    <lineage>
        <taxon>Eukaryota</taxon>
        <taxon>Viridiplantae</taxon>
        <taxon>Streptophyta</taxon>
        <taxon>Embryophyta</taxon>
        <taxon>Tracheophyta</taxon>
        <taxon>Spermatophyta</taxon>
        <taxon>Magnoliopsida</taxon>
        <taxon>eudicotyledons</taxon>
        <taxon>Gunneridae</taxon>
        <taxon>Pentapetalae</taxon>
        <taxon>rosids</taxon>
        <taxon>Vitales</taxon>
        <taxon>Vitaceae</taxon>
        <taxon>Viteae</taxon>
        <taxon>Vitis</taxon>
    </lineage>
</organism>
<protein>
    <recommendedName>
        <fullName evidence="3">Bromo domain-containing protein</fullName>
    </recommendedName>
</protein>